<dbReference type="Gene3D" id="2.60.40.10">
    <property type="entry name" value="Immunoglobulins"/>
    <property type="match status" value="5"/>
</dbReference>
<gene>
    <name evidence="4" type="ORF">KFE25_007712</name>
</gene>
<keyword evidence="1" id="KW-0677">Repeat</keyword>
<sequence>MAQCEATGDVSELRVDTLGAVVLDLSGRGAAPGALSPVARVHVRLAPSAARSPGAATAAQFSREYVLPPASYAARLEYGPLTVAGECELAVMVDGAHARGSPFRLAVRPGALAPARCALVASEAADEHASAQRTGTPRAALVIAGRVGEATILCRDRHGNMCNDAAAAPFEAWLLPVPSARRMGAGASADGWGDEHAAAGGLAFAQSAAAAAAADAALAAARGVEQRVWVSPGSAGLARDGHVAVRFTRAVAGEYHLHARLLGEPVGQPLRVRVVASDVYAAACSIESAALARVASRSGHRSGHARTSAARRAVAGAATRDEGAIALSAIVAHGEAPADGLTGLPVGGVRWRGLWRLSNGPANDESGAPTLVLDVPVGEWLALLVRARDLYGNAIETGGHAVTATGIAPLPSGSADGGHAPATEGELLCRVSEVAARDGARGASGDDGTVTADKVTLGMAGGVPLRRADRAVRGGVLLTGARDGRAAARAAGGHAREQRAAAPSHPQLRAAVDGLLEVRVCATRTGVYRLDIRIGDAGMGGGAPSRRAPICGAPLTVRAMPSARDARSTRAVGAGLERARAGDEATFRVEWLDFFNFGAAEAAHAAAVRVRVRAALPPSSAPAQRTTDAAAASSGASRAACPCDWARTRSDGGAGAGTCEDQAGEQGALLVATVRREARLDGDSGAAGAGALLYSFTPTVACMHEVHVDVGGLPIDGSPFSLRVEPGPTAPARCEVLGLSGGELVAGEWRHCTVVPRDSHGNRRAGGGDVASLRVSPPAGAAGTVLTRAEQRPDGAHALALCVPTAGEVEVAVLVNGHEVGGASGRARVRVSAAEPDARETRLVDTRADSWLASTEAGALPRAGALLSPRAVLRADEPVAFALCCRDRFGNVVHVGGASVVASCASCAHAPRARDCGDGSYAVELTPVLVGAFELRVTVGGADVRGSPAHVRVTSGRAVGARSSALGVGLANALAGEPTTIEVATADGAGNACEEGGAAVRCTIYPVRHGHRGKVLTVTDHKNGRYAVTYAAPVSGGYELHLSVDAQPIIGSPFALSVTQTREGVERGPAPGAPAPRARRPAPARRDVLQRAADRPSSAAPGGARAPPRPATTGAAPSGCDLSSDSARSVLSPRRASRDGASPPTRAADAPPAGPLHPPTCIAEGPGVAREVPIGARLLVRIRARDREGCSRHDGVDTFRVSVRRAASEAGRTPTAHAKSAGDDTTATTACVEPPRPCVVGGGGGDPTFGNVARRPAPARVRGCYECAYMVSAAGRYILAITARDGERGHTRHVAGSPFVVEARARARSPSGVERARRAPAVVEGVDDQRAVLARVAKSGPKRAGPGEQHAADATPRRAAVRARRAHAQAQL</sequence>
<feature type="repeat" description="Filamin" evidence="2">
    <location>
        <begin position="852"/>
        <end position="953"/>
    </location>
</feature>
<organism evidence="4 5">
    <name type="scientific">Diacronema lutheri</name>
    <name type="common">Unicellular marine alga</name>
    <name type="synonym">Monochrysis lutheri</name>
    <dbReference type="NCBI Taxonomy" id="2081491"/>
    <lineage>
        <taxon>Eukaryota</taxon>
        <taxon>Haptista</taxon>
        <taxon>Haptophyta</taxon>
        <taxon>Pavlovophyceae</taxon>
        <taxon>Pavlovales</taxon>
        <taxon>Pavlovaceae</taxon>
        <taxon>Diacronema</taxon>
    </lineage>
</organism>
<feature type="region of interest" description="Disordered" evidence="3">
    <location>
        <begin position="1338"/>
        <end position="1372"/>
    </location>
</feature>
<dbReference type="OrthoDB" id="5334309at2759"/>
<comment type="caution">
    <text evidence="4">The sequence shown here is derived from an EMBL/GenBank/DDBJ whole genome shotgun (WGS) entry which is preliminary data.</text>
</comment>
<dbReference type="GO" id="GO:0030036">
    <property type="term" value="P:actin cytoskeleton organization"/>
    <property type="evidence" value="ECO:0007669"/>
    <property type="project" value="InterPro"/>
</dbReference>
<dbReference type="InterPro" id="IPR044801">
    <property type="entry name" value="Filamin"/>
</dbReference>
<dbReference type="EMBL" id="JAGTXO010000003">
    <property type="protein sequence ID" value="KAG8469194.1"/>
    <property type="molecule type" value="Genomic_DNA"/>
</dbReference>
<dbReference type="PANTHER" id="PTHR38537">
    <property type="entry name" value="JITTERBUG, ISOFORM N"/>
    <property type="match status" value="1"/>
</dbReference>
<dbReference type="InterPro" id="IPR017868">
    <property type="entry name" value="Filamin/ABP280_repeat-like"/>
</dbReference>
<reference evidence="4" key="1">
    <citation type="submission" date="2021-05" db="EMBL/GenBank/DDBJ databases">
        <title>The genome of the haptophyte Pavlova lutheri (Diacronema luteri, Pavlovales) - a model for lipid biosynthesis in eukaryotic algae.</title>
        <authorList>
            <person name="Hulatt C.J."/>
            <person name="Posewitz M.C."/>
        </authorList>
    </citation>
    <scope>NUCLEOTIDE SEQUENCE</scope>
    <source>
        <strain evidence="4">NIVA-4/92</strain>
    </source>
</reference>
<dbReference type="SMART" id="SM00557">
    <property type="entry name" value="IG_FLMN"/>
    <property type="match status" value="4"/>
</dbReference>
<protein>
    <submittedName>
        <fullName evidence="4">Uncharacterized protein</fullName>
    </submittedName>
</protein>
<dbReference type="PROSITE" id="PS50194">
    <property type="entry name" value="FILAMIN_REPEAT"/>
    <property type="match status" value="4"/>
</dbReference>
<dbReference type="InterPro" id="IPR001298">
    <property type="entry name" value="Filamin/ABP280_rpt"/>
</dbReference>
<feature type="repeat" description="Filamin" evidence="2">
    <location>
        <begin position="955"/>
        <end position="1058"/>
    </location>
</feature>
<proteinExistence type="predicted"/>
<dbReference type="GO" id="GO:0051015">
    <property type="term" value="F:actin filament binding"/>
    <property type="evidence" value="ECO:0007669"/>
    <property type="project" value="InterPro"/>
</dbReference>
<dbReference type="InterPro" id="IPR013783">
    <property type="entry name" value="Ig-like_fold"/>
</dbReference>
<evidence type="ECO:0000313" key="5">
    <source>
        <dbReference type="Proteomes" id="UP000751190"/>
    </source>
</evidence>
<evidence type="ECO:0000313" key="4">
    <source>
        <dbReference type="EMBL" id="KAG8469194.1"/>
    </source>
</evidence>
<feature type="region of interest" description="Disordered" evidence="3">
    <location>
        <begin position="1207"/>
        <end position="1229"/>
    </location>
</feature>
<feature type="repeat" description="Filamin" evidence="2">
    <location>
        <begin position="724"/>
        <end position="829"/>
    </location>
</feature>
<dbReference type="SUPFAM" id="SSF81296">
    <property type="entry name" value="E set domains"/>
    <property type="match status" value="5"/>
</dbReference>
<accession>A0A8J6CE14</accession>
<evidence type="ECO:0000256" key="1">
    <source>
        <dbReference type="ARBA" id="ARBA00022737"/>
    </source>
</evidence>
<feature type="region of interest" description="Disordered" evidence="3">
    <location>
        <begin position="1060"/>
        <end position="1167"/>
    </location>
</feature>
<evidence type="ECO:0000256" key="3">
    <source>
        <dbReference type="SAM" id="MobiDB-lite"/>
    </source>
</evidence>
<keyword evidence="5" id="KW-1185">Reference proteome</keyword>
<feature type="compositionally biased region" description="Basic and acidic residues" evidence="3">
    <location>
        <begin position="1084"/>
        <end position="1094"/>
    </location>
</feature>
<feature type="compositionally biased region" description="Low complexity" evidence="3">
    <location>
        <begin position="1095"/>
        <end position="1119"/>
    </location>
</feature>
<dbReference type="InterPro" id="IPR014756">
    <property type="entry name" value="Ig_E-set"/>
</dbReference>
<dbReference type="PANTHER" id="PTHR38537:SF8">
    <property type="entry name" value="FILAMIN-A"/>
    <property type="match status" value="1"/>
</dbReference>
<dbReference type="Pfam" id="PF00630">
    <property type="entry name" value="Filamin"/>
    <property type="match status" value="2"/>
</dbReference>
<feature type="repeat" description="Filamin" evidence="2">
    <location>
        <begin position="561"/>
        <end position="724"/>
    </location>
</feature>
<dbReference type="Proteomes" id="UP000751190">
    <property type="component" value="Unassembled WGS sequence"/>
</dbReference>
<name>A0A8J6CE14_DIALT</name>
<feature type="compositionally biased region" description="Basic residues" evidence="3">
    <location>
        <begin position="1359"/>
        <end position="1372"/>
    </location>
</feature>
<evidence type="ECO:0000256" key="2">
    <source>
        <dbReference type="PROSITE-ProRule" id="PRU00087"/>
    </source>
</evidence>